<dbReference type="PANTHER" id="PTHR10587">
    <property type="entry name" value="GLYCOSYL TRANSFERASE-RELATED"/>
    <property type="match status" value="1"/>
</dbReference>
<dbReference type="STRING" id="1123062.SAMN02745775_11911"/>
<keyword evidence="7" id="KW-1185">Reference proteome</keyword>
<evidence type="ECO:0000313" key="6">
    <source>
        <dbReference type="EMBL" id="SFL09116.1"/>
    </source>
</evidence>
<evidence type="ECO:0000256" key="3">
    <source>
        <dbReference type="ARBA" id="ARBA00020071"/>
    </source>
</evidence>
<comment type="similarity">
    <text evidence="2">Belongs to the polysaccharide deacetylase family.</text>
</comment>
<dbReference type="OrthoDB" id="9784220at2"/>
<dbReference type="GO" id="GO:0005975">
    <property type="term" value="P:carbohydrate metabolic process"/>
    <property type="evidence" value="ECO:0007669"/>
    <property type="project" value="InterPro"/>
</dbReference>
<dbReference type="SUPFAM" id="SSF88713">
    <property type="entry name" value="Glycoside hydrolase/deacetylase"/>
    <property type="match status" value="1"/>
</dbReference>
<proteinExistence type="inferred from homology"/>
<dbReference type="Proteomes" id="UP000199473">
    <property type="component" value="Unassembled WGS sequence"/>
</dbReference>
<comment type="function">
    <text evidence="1">Is involved in generating a small heat-stable compound (Nod), an acylated oligomer of N-acetylglucosamine, that stimulates mitosis in various plant protoplasts.</text>
</comment>
<dbReference type="GO" id="GO:0016810">
    <property type="term" value="F:hydrolase activity, acting on carbon-nitrogen (but not peptide) bonds"/>
    <property type="evidence" value="ECO:0007669"/>
    <property type="project" value="InterPro"/>
</dbReference>
<evidence type="ECO:0000259" key="5">
    <source>
        <dbReference type="PROSITE" id="PS51677"/>
    </source>
</evidence>
<accession>A0A1I4EX53</accession>
<dbReference type="InterPro" id="IPR050248">
    <property type="entry name" value="Polysacc_deacetylase_ArnD"/>
</dbReference>
<evidence type="ECO:0000256" key="2">
    <source>
        <dbReference type="ARBA" id="ARBA00010973"/>
    </source>
</evidence>
<organism evidence="6 7">
    <name type="scientific">Falsiroseomonas stagni DSM 19981</name>
    <dbReference type="NCBI Taxonomy" id="1123062"/>
    <lineage>
        <taxon>Bacteria</taxon>
        <taxon>Pseudomonadati</taxon>
        <taxon>Pseudomonadota</taxon>
        <taxon>Alphaproteobacteria</taxon>
        <taxon>Acetobacterales</taxon>
        <taxon>Roseomonadaceae</taxon>
        <taxon>Falsiroseomonas</taxon>
    </lineage>
</organism>
<dbReference type="AlphaFoldDB" id="A0A1I4EX53"/>
<dbReference type="EMBL" id="FOSQ01000019">
    <property type="protein sequence ID" value="SFL09116.1"/>
    <property type="molecule type" value="Genomic_DNA"/>
</dbReference>
<evidence type="ECO:0000256" key="1">
    <source>
        <dbReference type="ARBA" id="ARBA00003236"/>
    </source>
</evidence>
<dbReference type="Gene3D" id="3.20.20.370">
    <property type="entry name" value="Glycoside hydrolase/deacetylase"/>
    <property type="match status" value="1"/>
</dbReference>
<dbReference type="PROSITE" id="PS51677">
    <property type="entry name" value="NODB"/>
    <property type="match status" value="1"/>
</dbReference>
<dbReference type="CDD" id="cd10917">
    <property type="entry name" value="CE4_NodB_like_6s_7s"/>
    <property type="match status" value="1"/>
</dbReference>
<protein>
    <recommendedName>
        <fullName evidence="3">Chitooligosaccharide deacetylase</fullName>
    </recommendedName>
    <alternativeName>
        <fullName evidence="4">Nodulation protein B</fullName>
    </alternativeName>
</protein>
<dbReference type="RefSeq" id="WP_092963093.1">
    <property type="nucleotide sequence ID" value="NZ_FOSQ01000019.1"/>
</dbReference>
<name>A0A1I4EX53_9PROT</name>
<sequence>MAGPEVTLSFDNGPEPEATPEVLDVLRHRGVRATFFVIGQKLHDPARRALAERARDEGHWIGNHTWTHAGPLGDRQDAGHAEAEIGRTEAELGPLSHPDRLFRPVGGGGRLGPHLLSEAARDLLIARGNTVVTWSVVPGDWRDPDGWPEAAMAGCLPAPRPVLVLHDLPNGAMRHLDAFLGRLRDAGATFRQDFPDSCLPMRRGTPGPALGGYVNLAQPTPARMG</sequence>
<dbReference type="InterPro" id="IPR011330">
    <property type="entry name" value="Glyco_hydro/deAcase_b/a-brl"/>
</dbReference>
<gene>
    <name evidence="6" type="ORF">SAMN02745775_11911</name>
</gene>
<feature type="domain" description="NodB homology" evidence="5">
    <location>
        <begin position="4"/>
        <end position="191"/>
    </location>
</feature>
<evidence type="ECO:0000256" key="4">
    <source>
        <dbReference type="ARBA" id="ARBA00032976"/>
    </source>
</evidence>
<reference evidence="6 7" key="1">
    <citation type="submission" date="2016-10" db="EMBL/GenBank/DDBJ databases">
        <authorList>
            <person name="de Groot N.N."/>
        </authorList>
    </citation>
    <scope>NUCLEOTIDE SEQUENCE [LARGE SCALE GENOMIC DNA]</scope>
    <source>
        <strain evidence="6 7">DSM 19981</strain>
    </source>
</reference>
<dbReference type="Pfam" id="PF01522">
    <property type="entry name" value="Polysacc_deac_1"/>
    <property type="match status" value="1"/>
</dbReference>
<evidence type="ECO:0000313" key="7">
    <source>
        <dbReference type="Proteomes" id="UP000199473"/>
    </source>
</evidence>
<dbReference type="InterPro" id="IPR002509">
    <property type="entry name" value="NODB_dom"/>
</dbReference>